<evidence type="ECO:0000313" key="9">
    <source>
        <dbReference type="Proteomes" id="UP000827092"/>
    </source>
</evidence>
<dbReference type="InterPro" id="IPR002893">
    <property type="entry name" value="Znf_MYND"/>
</dbReference>
<feature type="domain" description="MYND-type" evidence="7">
    <location>
        <begin position="869"/>
        <end position="905"/>
    </location>
</feature>
<keyword evidence="2 4" id="KW-0863">Zinc-finger</keyword>
<dbReference type="Proteomes" id="UP000827092">
    <property type="component" value="Unassembled WGS sequence"/>
</dbReference>
<dbReference type="AlphaFoldDB" id="A0AAV6V576"/>
<evidence type="ECO:0000256" key="5">
    <source>
        <dbReference type="SAM" id="MobiDB-lite"/>
    </source>
</evidence>
<organism evidence="8 9">
    <name type="scientific">Oedothorax gibbosus</name>
    <dbReference type="NCBI Taxonomy" id="931172"/>
    <lineage>
        <taxon>Eukaryota</taxon>
        <taxon>Metazoa</taxon>
        <taxon>Ecdysozoa</taxon>
        <taxon>Arthropoda</taxon>
        <taxon>Chelicerata</taxon>
        <taxon>Arachnida</taxon>
        <taxon>Araneae</taxon>
        <taxon>Araneomorphae</taxon>
        <taxon>Entelegynae</taxon>
        <taxon>Araneoidea</taxon>
        <taxon>Linyphiidae</taxon>
        <taxon>Erigoninae</taxon>
        <taxon>Oedothorax</taxon>
    </lineage>
</organism>
<keyword evidence="9" id="KW-1185">Reference proteome</keyword>
<gene>
    <name evidence="8" type="ORF">JTE90_020701</name>
</gene>
<keyword evidence="6" id="KW-0812">Transmembrane</keyword>
<keyword evidence="6" id="KW-1133">Transmembrane helix</keyword>
<proteinExistence type="predicted"/>
<reference evidence="8 9" key="1">
    <citation type="journal article" date="2022" name="Nat. Ecol. Evol.">
        <title>A masculinizing supergene underlies an exaggerated male reproductive morph in a spider.</title>
        <authorList>
            <person name="Hendrickx F."/>
            <person name="De Corte Z."/>
            <person name="Sonet G."/>
            <person name="Van Belleghem S.M."/>
            <person name="Kostlbacher S."/>
            <person name="Vangestel C."/>
        </authorList>
    </citation>
    <scope>NUCLEOTIDE SEQUENCE [LARGE SCALE GENOMIC DNA]</scope>
    <source>
        <strain evidence="8">W744_W776</strain>
    </source>
</reference>
<protein>
    <recommendedName>
        <fullName evidence="7">MYND-type domain-containing protein</fullName>
    </recommendedName>
</protein>
<keyword evidence="6" id="KW-0472">Membrane</keyword>
<dbReference type="PROSITE" id="PS50865">
    <property type="entry name" value="ZF_MYND_2"/>
    <property type="match status" value="1"/>
</dbReference>
<feature type="transmembrane region" description="Helical" evidence="6">
    <location>
        <begin position="566"/>
        <end position="591"/>
    </location>
</feature>
<keyword evidence="3" id="KW-0862">Zinc</keyword>
<feature type="region of interest" description="Disordered" evidence="5">
    <location>
        <begin position="688"/>
        <end position="754"/>
    </location>
</feature>
<accession>A0AAV6V576</accession>
<keyword evidence="1" id="KW-0479">Metal-binding</keyword>
<feature type="compositionally biased region" description="Pro residues" evidence="5">
    <location>
        <begin position="697"/>
        <end position="713"/>
    </location>
</feature>
<evidence type="ECO:0000313" key="8">
    <source>
        <dbReference type="EMBL" id="KAG8191451.1"/>
    </source>
</evidence>
<sequence>MKIYRRYHNLRLLNCSLGKFCWTHLFFVTCFLSTYCFQGNDAVPLDIGSPASFECHAIFDETFQRHKQLGCSCKCWIWCNNKQKCLNWSFSSNFSQLLLNLSDDSLLYNSLITTYSSCCSSPSNQASIYKNTNPKYNFICNRTRNGLQSSLCDISWGNEACCVIMSANNTDCSYFILHPFSSVNEVNTNPFTKHLKDNTNSEETTSTKSDFLPGIEVSENEGAVLEPFQTLARVVDKKIEPSTNVENPKTFDVSEEKKRNSRHILEVADSTNAINGELFTDDTFQQVENSYHLSSSGTSGVRTKTFEKIEATERPLSLRPSGRTTPISPRENDTLSPAAGVIIYDVLEDKPASREYLSQYTWDASIALLYNDIYPGEVLGTTFQIVTDGSNEILFNDIILSNWGYSYIFEIKLRARETDYWNLTCLIGPFDVDMLDTHELPLIDSEEFRALRLVFDGDYQRIARDKRKFEIFFLNRFGRAYPKVRWKNVSLSEGSVIVDAVITGLTEDLDKTSGRLAEDIGSGKANIQYESDRIWKASRISVPSRKLLEETSDSQTAEEGGGGLSVAWIVAIAINVILIVIFILTIIYCWFRRKKKAQTQSSGSAVRLFDGHPDDTMYANKAAINNKSMEQKAALIDPGHRGVFTIEDETRKQMEHHNHGPDERCTCYSPTCYCSTGDKRQEDIRMAEENEDDPQGYPTPSPPPAFPTPVPSPEPEEYWRPDSFQPEDRRSREEEEDEDMFLPGTVSEPEPEKPREDRFYVYHADLDGSRELFGQVYLPVDSFLSEVRKAIEKDRELSEAIRKSEYRFVDENLEEIMTYQESSLDLERVFPSQEINIQFLQKKKEKKEPKVAKMPKIPAYVGPLGICSASDCTRAAKIKCLDCRNTAYCSKRCMSDDIKEHRRACYKPAWRL</sequence>
<evidence type="ECO:0000256" key="4">
    <source>
        <dbReference type="PROSITE-ProRule" id="PRU00134"/>
    </source>
</evidence>
<evidence type="ECO:0000259" key="7">
    <source>
        <dbReference type="PROSITE" id="PS50865"/>
    </source>
</evidence>
<evidence type="ECO:0000256" key="3">
    <source>
        <dbReference type="ARBA" id="ARBA00022833"/>
    </source>
</evidence>
<comment type="caution">
    <text evidence="8">The sequence shown here is derived from an EMBL/GenBank/DDBJ whole genome shotgun (WGS) entry which is preliminary data.</text>
</comment>
<name>A0AAV6V576_9ARAC</name>
<evidence type="ECO:0000256" key="2">
    <source>
        <dbReference type="ARBA" id="ARBA00022771"/>
    </source>
</evidence>
<dbReference type="EMBL" id="JAFNEN010000159">
    <property type="protein sequence ID" value="KAG8191451.1"/>
    <property type="molecule type" value="Genomic_DNA"/>
</dbReference>
<evidence type="ECO:0000256" key="1">
    <source>
        <dbReference type="ARBA" id="ARBA00022723"/>
    </source>
</evidence>
<evidence type="ECO:0000256" key="6">
    <source>
        <dbReference type="SAM" id="Phobius"/>
    </source>
</evidence>
<dbReference type="SUPFAM" id="SSF144232">
    <property type="entry name" value="HIT/MYND zinc finger-like"/>
    <property type="match status" value="1"/>
</dbReference>
<feature type="transmembrane region" description="Helical" evidence="6">
    <location>
        <begin position="12"/>
        <end position="35"/>
    </location>
</feature>
<dbReference type="GO" id="GO:0008270">
    <property type="term" value="F:zinc ion binding"/>
    <property type="evidence" value="ECO:0007669"/>
    <property type="project" value="UniProtKB-KW"/>
</dbReference>